<reference evidence="3" key="1">
    <citation type="submission" date="2022-09" db="EMBL/GenBank/DDBJ databases">
        <title>Fusarium specimens isolated from Avocado Roots.</title>
        <authorList>
            <person name="Stajich J."/>
            <person name="Roper C."/>
            <person name="Heimlech-Rivalta G."/>
        </authorList>
    </citation>
    <scope>NUCLEOTIDE SEQUENCE</scope>
    <source>
        <strain evidence="3">CF00136</strain>
    </source>
</reference>
<evidence type="ECO:0000313" key="4">
    <source>
        <dbReference type="Proteomes" id="UP001152049"/>
    </source>
</evidence>
<dbReference type="EMBL" id="JAOQAZ010000023">
    <property type="protein sequence ID" value="KAJ4253887.1"/>
    <property type="molecule type" value="Genomic_DNA"/>
</dbReference>
<accession>A0A9W8VAH6</accession>
<name>A0A9W8VAH6_9HYPO</name>
<keyword evidence="4" id="KW-1185">Reference proteome</keyword>
<protein>
    <submittedName>
        <fullName evidence="3">Uncharacterized protein</fullName>
    </submittedName>
</protein>
<keyword evidence="1" id="KW-0175">Coiled coil</keyword>
<organism evidence="3 4">
    <name type="scientific">Fusarium torreyae</name>
    <dbReference type="NCBI Taxonomy" id="1237075"/>
    <lineage>
        <taxon>Eukaryota</taxon>
        <taxon>Fungi</taxon>
        <taxon>Dikarya</taxon>
        <taxon>Ascomycota</taxon>
        <taxon>Pezizomycotina</taxon>
        <taxon>Sordariomycetes</taxon>
        <taxon>Hypocreomycetidae</taxon>
        <taxon>Hypocreales</taxon>
        <taxon>Nectriaceae</taxon>
        <taxon>Fusarium</taxon>
    </lineage>
</organism>
<feature type="coiled-coil region" evidence="1">
    <location>
        <begin position="88"/>
        <end position="122"/>
    </location>
</feature>
<feature type="compositionally biased region" description="Basic and acidic residues" evidence="2">
    <location>
        <begin position="1"/>
        <end position="12"/>
    </location>
</feature>
<dbReference type="Proteomes" id="UP001152049">
    <property type="component" value="Unassembled WGS sequence"/>
</dbReference>
<dbReference type="AlphaFoldDB" id="A0A9W8VAH6"/>
<dbReference type="OrthoDB" id="5213630at2759"/>
<comment type="caution">
    <text evidence="3">The sequence shown here is derived from an EMBL/GenBank/DDBJ whole genome shotgun (WGS) entry which is preliminary data.</text>
</comment>
<proteinExistence type="predicted"/>
<sequence>MALNRETVRILADDPGMPSSDSHWQQITRSNINSEEMGAQQGLLSQTASTEDSLARDKMEIDDCQMEQHQKLVEDTLEAQMASLKTGLQEKDQKIQDLLLECEDLNRAIDEKDEDVAKFRKLWKNTGKELNKFRANGQGFYQVTDEYLIELINHLRFVIRDFSIQFFDGRCLRNNQITYYSLRNYKDHLEGSGSDRAFSYYITSPANCYQLVQAFVWRVIVGEVFHKFEWVGRNYSQHFRGLRDGLRPSFAVDPQTGLSRSDPEAERKFQTWTATTTAMFLENLDLKRVDADMKARITQHVDYMVNTIRDLIRRDQEKGLREQLFAIISQAFELDKEISRQVGRVIWRFKDPQQMEKSDPAQKSKQIGLVVAPAVWKRGKSTGEDFDQETRLLEREVSYRSQGPG</sequence>
<evidence type="ECO:0000313" key="3">
    <source>
        <dbReference type="EMBL" id="KAJ4253887.1"/>
    </source>
</evidence>
<gene>
    <name evidence="3" type="ORF">NW762_010285</name>
</gene>
<evidence type="ECO:0000256" key="1">
    <source>
        <dbReference type="SAM" id="Coils"/>
    </source>
</evidence>
<feature type="region of interest" description="Disordered" evidence="2">
    <location>
        <begin position="1"/>
        <end position="24"/>
    </location>
</feature>
<evidence type="ECO:0000256" key="2">
    <source>
        <dbReference type="SAM" id="MobiDB-lite"/>
    </source>
</evidence>